<evidence type="ECO:0000256" key="14">
    <source>
        <dbReference type="ARBA" id="ARBA00039401"/>
    </source>
</evidence>
<feature type="transmembrane region" description="Helical" evidence="15">
    <location>
        <begin position="219"/>
        <end position="250"/>
    </location>
</feature>
<comment type="caution">
    <text evidence="19">The sequence shown here is derived from an EMBL/GenBank/DDBJ whole genome shotgun (WGS) entry which is preliminary data.</text>
</comment>
<dbReference type="Gene3D" id="3.30.450.20">
    <property type="entry name" value="PAS domain"/>
    <property type="match status" value="2"/>
</dbReference>
<keyword evidence="13 15" id="KW-0472">Membrane</keyword>
<dbReference type="InterPro" id="IPR000700">
    <property type="entry name" value="PAS-assoc_C"/>
</dbReference>
<feature type="transmembrane region" description="Helical" evidence="15">
    <location>
        <begin position="188"/>
        <end position="207"/>
    </location>
</feature>
<organism evidence="19 20">
    <name type="scientific">Nocardioides nanhaiensis</name>
    <dbReference type="NCBI Taxonomy" id="1476871"/>
    <lineage>
        <taxon>Bacteria</taxon>
        <taxon>Bacillati</taxon>
        <taxon>Actinomycetota</taxon>
        <taxon>Actinomycetes</taxon>
        <taxon>Propionibacteriales</taxon>
        <taxon>Nocardioidaceae</taxon>
        <taxon>Nocardioides</taxon>
    </lineage>
</organism>
<evidence type="ECO:0000256" key="1">
    <source>
        <dbReference type="ARBA" id="ARBA00000085"/>
    </source>
</evidence>
<evidence type="ECO:0000313" key="19">
    <source>
        <dbReference type="EMBL" id="GAA4693455.1"/>
    </source>
</evidence>
<reference evidence="20" key="1">
    <citation type="journal article" date="2019" name="Int. J. Syst. Evol. Microbiol.">
        <title>The Global Catalogue of Microorganisms (GCM) 10K type strain sequencing project: providing services to taxonomists for standard genome sequencing and annotation.</title>
        <authorList>
            <consortium name="The Broad Institute Genomics Platform"/>
            <consortium name="The Broad Institute Genome Sequencing Center for Infectious Disease"/>
            <person name="Wu L."/>
            <person name="Ma J."/>
        </authorList>
    </citation>
    <scope>NUCLEOTIDE SEQUENCE [LARGE SCALE GENOMIC DNA]</scope>
    <source>
        <strain evidence="20">JCM 18127</strain>
    </source>
</reference>
<dbReference type="SMART" id="SM00091">
    <property type="entry name" value="PAS"/>
    <property type="match status" value="3"/>
</dbReference>
<proteinExistence type="predicted"/>
<dbReference type="PRINTS" id="PR00344">
    <property type="entry name" value="BCTRLSENSOR"/>
</dbReference>
<dbReference type="InterPro" id="IPR036890">
    <property type="entry name" value="HATPase_C_sf"/>
</dbReference>
<feature type="transmembrane region" description="Helical" evidence="15">
    <location>
        <begin position="123"/>
        <end position="145"/>
    </location>
</feature>
<dbReference type="PANTHER" id="PTHR42878:SF7">
    <property type="entry name" value="SENSOR HISTIDINE KINASE GLRK"/>
    <property type="match status" value="1"/>
</dbReference>
<dbReference type="Pfam" id="PF00989">
    <property type="entry name" value="PAS"/>
    <property type="match status" value="1"/>
</dbReference>
<dbReference type="InterPro" id="IPR005467">
    <property type="entry name" value="His_kinase_dom"/>
</dbReference>
<dbReference type="PROSITE" id="PS50112">
    <property type="entry name" value="PAS"/>
    <property type="match status" value="2"/>
</dbReference>
<feature type="domain" description="PAS" evidence="17">
    <location>
        <begin position="557"/>
        <end position="615"/>
    </location>
</feature>
<dbReference type="InterPro" id="IPR003661">
    <property type="entry name" value="HisK_dim/P_dom"/>
</dbReference>
<keyword evidence="8" id="KW-0547">Nucleotide-binding</keyword>
<dbReference type="CDD" id="cd00130">
    <property type="entry name" value="PAS"/>
    <property type="match status" value="2"/>
</dbReference>
<evidence type="ECO:0000259" key="17">
    <source>
        <dbReference type="PROSITE" id="PS50112"/>
    </source>
</evidence>
<dbReference type="Pfam" id="PF02518">
    <property type="entry name" value="HATPase_c"/>
    <property type="match status" value="1"/>
</dbReference>
<feature type="transmembrane region" description="Helical" evidence="15">
    <location>
        <begin position="66"/>
        <end position="83"/>
    </location>
</feature>
<evidence type="ECO:0000256" key="13">
    <source>
        <dbReference type="ARBA" id="ARBA00023136"/>
    </source>
</evidence>
<dbReference type="InterPro" id="IPR000014">
    <property type="entry name" value="PAS"/>
</dbReference>
<accession>A0ABP8WPT9</accession>
<evidence type="ECO:0000256" key="10">
    <source>
        <dbReference type="ARBA" id="ARBA00022840"/>
    </source>
</evidence>
<name>A0ABP8WPT9_9ACTN</name>
<dbReference type="SUPFAM" id="SSF55785">
    <property type="entry name" value="PYP-like sensor domain (PAS domain)"/>
    <property type="match status" value="3"/>
</dbReference>
<keyword evidence="10" id="KW-0067">ATP-binding</keyword>
<evidence type="ECO:0000256" key="12">
    <source>
        <dbReference type="ARBA" id="ARBA00023012"/>
    </source>
</evidence>
<dbReference type="InterPro" id="IPR013656">
    <property type="entry name" value="PAS_4"/>
</dbReference>
<comment type="catalytic activity">
    <reaction evidence="1">
        <text>ATP + protein L-histidine = ADP + protein N-phospho-L-histidine.</text>
        <dbReference type="EC" id="2.7.13.3"/>
    </reaction>
</comment>
<dbReference type="Gene3D" id="3.30.565.10">
    <property type="entry name" value="Histidine kinase-like ATPase, C-terminal domain"/>
    <property type="match status" value="1"/>
</dbReference>
<dbReference type="SMART" id="SM00387">
    <property type="entry name" value="HATPase_c"/>
    <property type="match status" value="1"/>
</dbReference>
<dbReference type="Pfam" id="PF08448">
    <property type="entry name" value="PAS_4"/>
    <property type="match status" value="1"/>
</dbReference>
<dbReference type="Pfam" id="PF00512">
    <property type="entry name" value="HisKA"/>
    <property type="match status" value="1"/>
</dbReference>
<dbReference type="SMART" id="SM00086">
    <property type="entry name" value="PAC"/>
    <property type="match status" value="2"/>
</dbReference>
<dbReference type="EC" id="2.7.13.3" evidence="4"/>
<dbReference type="NCBIfam" id="TIGR00229">
    <property type="entry name" value="sensory_box"/>
    <property type="match status" value="2"/>
</dbReference>
<keyword evidence="20" id="KW-1185">Reference proteome</keyword>
<keyword evidence="9" id="KW-0418">Kinase</keyword>
<feature type="transmembrane region" description="Helical" evidence="15">
    <location>
        <begin position="90"/>
        <end position="111"/>
    </location>
</feature>
<feature type="domain" description="PAC" evidence="18">
    <location>
        <begin position="636"/>
        <end position="687"/>
    </location>
</feature>
<keyword evidence="7 15" id="KW-0812">Transmembrane</keyword>
<dbReference type="PROSITE" id="PS50113">
    <property type="entry name" value="PAC"/>
    <property type="match status" value="1"/>
</dbReference>
<evidence type="ECO:0000256" key="5">
    <source>
        <dbReference type="ARBA" id="ARBA00022553"/>
    </source>
</evidence>
<dbReference type="EMBL" id="BAABIM010000004">
    <property type="protein sequence ID" value="GAA4693455.1"/>
    <property type="molecule type" value="Genomic_DNA"/>
</dbReference>
<dbReference type="InterPro" id="IPR035965">
    <property type="entry name" value="PAS-like_dom_sf"/>
</dbReference>
<evidence type="ECO:0000256" key="6">
    <source>
        <dbReference type="ARBA" id="ARBA00022679"/>
    </source>
</evidence>
<evidence type="ECO:0000256" key="3">
    <source>
        <dbReference type="ARBA" id="ARBA00004236"/>
    </source>
</evidence>
<gene>
    <name evidence="19" type="ORF">GCM10023226_34160</name>
</gene>
<keyword evidence="11 15" id="KW-1133">Transmembrane helix</keyword>
<keyword evidence="12" id="KW-0902">Two-component regulatory system</keyword>
<feature type="domain" description="PAS" evidence="17">
    <location>
        <begin position="437"/>
        <end position="501"/>
    </location>
</feature>
<dbReference type="CDD" id="cd00082">
    <property type="entry name" value="HisKA"/>
    <property type="match status" value="1"/>
</dbReference>
<dbReference type="InterPro" id="IPR036097">
    <property type="entry name" value="HisK_dim/P_sf"/>
</dbReference>
<evidence type="ECO:0000313" key="20">
    <source>
        <dbReference type="Proteomes" id="UP001500621"/>
    </source>
</evidence>
<keyword evidence="6" id="KW-0808">Transferase</keyword>
<feature type="transmembrane region" description="Helical" evidence="15">
    <location>
        <begin position="270"/>
        <end position="292"/>
    </location>
</feature>
<dbReference type="InterPro" id="IPR004358">
    <property type="entry name" value="Sig_transdc_His_kin-like_C"/>
</dbReference>
<dbReference type="InterPro" id="IPR003594">
    <property type="entry name" value="HATPase_dom"/>
</dbReference>
<dbReference type="Gene3D" id="1.10.287.130">
    <property type="match status" value="1"/>
</dbReference>
<evidence type="ECO:0000256" key="7">
    <source>
        <dbReference type="ARBA" id="ARBA00022692"/>
    </source>
</evidence>
<evidence type="ECO:0000256" key="11">
    <source>
        <dbReference type="ARBA" id="ARBA00022989"/>
    </source>
</evidence>
<evidence type="ECO:0000259" key="16">
    <source>
        <dbReference type="PROSITE" id="PS50109"/>
    </source>
</evidence>
<evidence type="ECO:0000256" key="2">
    <source>
        <dbReference type="ARBA" id="ARBA00004141"/>
    </source>
</evidence>
<feature type="transmembrane region" description="Helical" evidence="15">
    <location>
        <begin position="157"/>
        <end position="176"/>
    </location>
</feature>
<evidence type="ECO:0000256" key="4">
    <source>
        <dbReference type="ARBA" id="ARBA00012438"/>
    </source>
</evidence>
<dbReference type="InterPro" id="IPR001610">
    <property type="entry name" value="PAC"/>
</dbReference>
<dbReference type="SMART" id="SM00388">
    <property type="entry name" value="HisKA"/>
    <property type="match status" value="1"/>
</dbReference>
<evidence type="ECO:0000256" key="15">
    <source>
        <dbReference type="SAM" id="Phobius"/>
    </source>
</evidence>
<dbReference type="InterPro" id="IPR050351">
    <property type="entry name" value="BphY/WalK/GraS-like"/>
</dbReference>
<feature type="domain" description="Histidine kinase" evidence="16">
    <location>
        <begin position="712"/>
        <end position="931"/>
    </location>
</feature>
<sequence length="935" mass="96437">MLVVAPESAPPGPRLGWRGALGVLAAALVADLALLLLAPADAETGVWWSVVGLQVGALLESPRRRWPALLLVVAATGAVSLLARGTDPTTLSVGVLVVVVQAVLGAALLAHGTTRLLRTPGDVARLAGAALAVGAVAAAGLGLAAGLGSAPAGAAQLVGALTAAAVSVAVLTTPVVLLPQRSAAPHPWALLGAHALLVGLGVWLTLGPDPVAPLPFLSLALLGLGAFLFDLAVTSLELAVLSGVVVALAARGNGPVGDMLAAGDLTWVEAAAWTQAYCLAGALVVLPLGVAVRQQQRLRQRVDAEESQQRLTFEHSTVGMLLVSRATEGEAAGRLVVDDLNSAAAGALGLDRATAVGRQVLELLAVQGATPVIRDGLLDGEPVWRGRCSVVARPGSLLDVVVASRSAGENPRLGEGFTLQLVDIGLEAAAAERADRARQLTEATIDTAGCVIVVTDERGLVLRVNAATEQITGHLPTSLLGRPIWETPVSPSGRADLESLLAWPNRSGLPVVRESTIRAADGRELRLIWSSNVVAAHDGQPAYCVITGVDVSAERASTTLVTHLMQASIATALVGTDPQGNVSVLNSGAERLLGLTSDAAAGRPVTAFLDPAEVEQRCPGGFVACAAAMAAGSESETQDWTWVGDDGTRHVVAMTVSPTADATGRLGYLLVAQDVTERQAGHAALAAALDKERAAVEQLRSLDRARDELVSTVSHELRTPVTSILGYTELLREGAIVPPDPAQVPLLDTITRGSHRLIDICNDLLLLSGLEAGAISLTMQPLDLRETVRTAVEGSEPLLAGRHLQVEVEQPEHPVEVRGDAHQLERAVANLLGNAVKFTSDGGRVVVTLAREGTEALVAVSDTGIGIPLADQEAVFTRFFRTDEAQHQAIPGTGLGLSIVADIVHAHQGRVELESAPGSGTTVLVRLPADHPDPA</sequence>
<dbReference type="InterPro" id="IPR013767">
    <property type="entry name" value="PAS_fold"/>
</dbReference>
<dbReference type="SUPFAM" id="SSF47384">
    <property type="entry name" value="Homodimeric domain of signal transducing histidine kinase"/>
    <property type="match status" value="1"/>
</dbReference>
<dbReference type="PROSITE" id="PS50109">
    <property type="entry name" value="HIS_KIN"/>
    <property type="match status" value="1"/>
</dbReference>
<dbReference type="SUPFAM" id="SSF55874">
    <property type="entry name" value="ATPase domain of HSP90 chaperone/DNA topoisomerase II/histidine kinase"/>
    <property type="match status" value="1"/>
</dbReference>
<evidence type="ECO:0000256" key="8">
    <source>
        <dbReference type="ARBA" id="ARBA00022741"/>
    </source>
</evidence>
<dbReference type="Proteomes" id="UP001500621">
    <property type="component" value="Unassembled WGS sequence"/>
</dbReference>
<evidence type="ECO:0000256" key="9">
    <source>
        <dbReference type="ARBA" id="ARBA00022777"/>
    </source>
</evidence>
<evidence type="ECO:0000259" key="18">
    <source>
        <dbReference type="PROSITE" id="PS50113"/>
    </source>
</evidence>
<comment type="subcellular location">
    <subcellularLocation>
        <location evidence="3">Cell membrane</location>
    </subcellularLocation>
    <subcellularLocation>
        <location evidence="2">Membrane</location>
        <topology evidence="2">Multi-pass membrane protein</topology>
    </subcellularLocation>
</comment>
<dbReference type="PANTHER" id="PTHR42878">
    <property type="entry name" value="TWO-COMPONENT HISTIDINE KINASE"/>
    <property type="match status" value="1"/>
</dbReference>
<protein>
    <recommendedName>
        <fullName evidence="14">Sensor-like histidine kinase SenX3</fullName>
        <ecNumber evidence="4">2.7.13.3</ecNumber>
    </recommendedName>
</protein>
<keyword evidence="5" id="KW-0597">Phosphoprotein</keyword>